<organism evidence="1 2">
    <name type="scientific">Gigaspora margarita</name>
    <dbReference type="NCBI Taxonomy" id="4874"/>
    <lineage>
        <taxon>Eukaryota</taxon>
        <taxon>Fungi</taxon>
        <taxon>Fungi incertae sedis</taxon>
        <taxon>Mucoromycota</taxon>
        <taxon>Glomeromycotina</taxon>
        <taxon>Glomeromycetes</taxon>
        <taxon>Diversisporales</taxon>
        <taxon>Gigasporaceae</taxon>
        <taxon>Gigaspora</taxon>
    </lineage>
</organism>
<sequence>MSTREFYYGYTSILSYIKNRKENSSFQEFVELYYEMIVEASPHTDNWCGLETAWEMRFLRAVKEGALVQWSVVQGFAVVGCPEWWWLRSLVSGRLTLDLKILGAIAKHTTKTIVSDVLKFGSSGKRPSGGIGLVNTKKMKVETDESEGTGNCLKANGIESIDTRPDPKEIRDLTQEEMEIRNKLLTVLNSCQDKAKNSGATYMNSVCLNGILDLSDEEIYENEKKPLI</sequence>
<proteinExistence type="predicted"/>
<gene>
    <name evidence="1" type="ORF">GMARGA_LOCUS18524</name>
</gene>
<reference evidence="1 2" key="1">
    <citation type="submission" date="2021-06" db="EMBL/GenBank/DDBJ databases">
        <authorList>
            <person name="Kallberg Y."/>
            <person name="Tangrot J."/>
            <person name="Rosling A."/>
        </authorList>
    </citation>
    <scope>NUCLEOTIDE SEQUENCE [LARGE SCALE GENOMIC DNA]</scope>
    <source>
        <strain evidence="1 2">120-4 pot B 10/14</strain>
    </source>
</reference>
<keyword evidence="2" id="KW-1185">Reference proteome</keyword>
<comment type="caution">
    <text evidence="1">The sequence shown here is derived from an EMBL/GenBank/DDBJ whole genome shotgun (WGS) entry which is preliminary data.</text>
</comment>
<protein>
    <submittedName>
        <fullName evidence="1">20161_t:CDS:1</fullName>
    </submittedName>
</protein>
<dbReference type="EMBL" id="CAJVQB010014849">
    <property type="protein sequence ID" value="CAG8771069.1"/>
    <property type="molecule type" value="Genomic_DNA"/>
</dbReference>
<dbReference type="Proteomes" id="UP000789901">
    <property type="component" value="Unassembled WGS sequence"/>
</dbReference>
<evidence type="ECO:0000313" key="2">
    <source>
        <dbReference type="Proteomes" id="UP000789901"/>
    </source>
</evidence>
<name>A0ABN7VGN1_GIGMA</name>
<evidence type="ECO:0000313" key="1">
    <source>
        <dbReference type="EMBL" id="CAG8771069.1"/>
    </source>
</evidence>
<accession>A0ABN7VGN1</accession>